<dbReference type="SUPFAM" id="SSF53822">
    <property type="entry name" value="Periplasmic binding protein-like I"/>
    <property type="match status" value="1"/>
</dbReference>
<dbReference type="GO" id="GO:0016020">
    <property type="term" value="C:membrane"/>
    <property type="evidence" value="ECO:0007669"/>
    <property type="project" value="UniProtKB-SubCell"/>
</dbReference>
<feature type="domain" description="Receptor ligand binding region" evidence="6">
    <location>
        <begin position="356"/>
        <end position="433"/>
    </location>
</feature>
<comment type="caution">
    <text evidence="7">The sequence shown here is derived from an EMBL/GenBank/DDBJ whole genome shotgun (WGS) entry which is preliminary data.</text>
</comment>
<accession>A0A812CBY2</accession>
<evidence type="ECO:0000313" key="8">
    <source>
        <dbReference type="Proteomes" id="UP000597762"/>
    </source>
</evidence>
<feature type="compositionally biased region" description="Low complexity" evidence="5">
    <location>
        <begin position="57"/>
        <end position="68"/>
    </location>
</feature>
<keyword evidence="4" id="KW-0472">Membrane</keyword>
<evidence type="ECO:0000259" key="6">
    <source>
        <dbReference type="Pfam" id="PF01094"/>
    </source>
</evidence>
<feature type="compositionally biased region" description="Polar residues" evidence="5">
    <location>
        <begin position="98"/>
        <end position="107"/>
    </location>
</feature>
<protein>
    <recommendedName>
        <fullName evidence="6">Receptor ligand binding region domain-containing protein</fullName>
    </recommendedName>
</protein>
<evidence type="ECO:0000313" key="7">
    <source>
        <dbReference type="EMBL" id="CAE1262492.1"/>
    </source>
</evidence>
<dbReference type="InterPro" id="IPR028082">
    <property type="entry name" value="Peripla_BP_I"/>
</dbReference>
<dbReference type="AlphaFoldDB" id="A0A812CBY2"/>
<dbReference type="Proteomes" id="UP000597762">
    <property type="component" value="Unassembled WGS sequence"/>
</dbReference>
<dbReference type="Gene3D" id="3.40.50.2300">
    <property type="match status" value="1"/>
</dbReference>
<dbReference type="Pfam" id="PF01094">
    <property type="entry name" value="ANF_receptor"/>
    <property type="match status" value="1"/>
</dbReference>
<feature type="region of interest" description="Disordered" evidence="5">
    <location>
        <begin position="168"/>
        <end position="206"/>
    </location>
</feature>
<reference evidence="7" key="1">
    <citation type="submission" date="2021-01" db="EMBL/GenBank/DDBJ databases">
        <authorList>
            <person name="Li R."/>
            <person name="Bekaert M."/>
        </authorList>
    </citation>
    <scope>NUCLEOTIDE SEQUENCE</scope>
    <source>
        <strain evidence="7">Farmed</strain>
    </source>
</reference>
<comment type="subcellular location">
    <subcellularLocation>
        <location evidence="1">Membrane</location>
    </subcellularLocation>
</comment>
<keyword evidence="3" id="KW-1133">Transmembrane helix</keyword>
<evidence type="ECO:0000256" key="2">
    <source>
        <dbReference type="ARBA" id="ARBA00022692"/>
    </source>
</evidence>
<sequence>MFAPSTHPWTAGTTEIKVRGSVSVRPAYPLQFSRKISMAVFFAIVFYSGVHSAQLPKAKPAKTTPTTAQWSISVQPGQQSKISHPTKVPPPPPPPPSTFTSASPADIRQGNSSGYASTFLHLPLLTSRHVIVKLAFFLPDPFFCNQVHLEHLQRWTRNVARATEELFITGSSPDGPGTTSGNTLTGSSQAKATVTEDSGRGPTLKLSWHPVCRDAAAELSPIYGRKTPDRVGSKAENRKTDRREDGRIGKRYRDAILYNLFQDPDTCVVVSTPLGSAARSRRKGHHRRDVQINLQHKMSSSHLKYFDDTGSLSSATSQEVYDGERIVYTWDDEDSEDVQSKDEDYYHDVSSMASILWQKSYIGASGTAAMHDAQAEPVFTLTATISGMGKALAALLDHLKWQHVVILSGKEKYWSEFGTRIFVELTRRNFKVKSFSFDSDNLLLDTMGADKNFSSSDKGKHFLSIPAA</sequence>
<keyword evidence="8" id="KW-1185">Reference proteome</keyword>
<keyword evidence="2" id="KW-0812">Transmembrane</keyword>
<feature type="compositionally biased region" description="Low complexity" evidence="5">
    <location>
        <begin position="169"/>
        <end position="188"/>
    </location>
</feature>
<feature type="compositionally biased region" description="Basic and acidic residues" evidence="5">
    <location>
        <begin position="226"/>
        <end position="246"/>
    </location>
</feature>
<feature type="region of interest" description="Disordered" evidence="5">
    <location>
        <begin position="223"/>
        <end position="246"/>
    </location>
</feature>
<feature type="compositionally biased region" description="Polar residues" evidence="5">
    <location>
        <begin position="69"/>
        <end position="83"/>
    </location>
</feature>
<feature type="region of interest" description="Disordered" evidence="5">
    <location>
        <begin position="57"/>
        <end position="107"/>
    </location>
</feature>
<evidence type="ECO:0000256" key="4">
    <source>
        <dbReference type="ARBA" id="ARBA00023136"/>
    </source>
</evidence>
<evidence type="ECO:0000256" key="3">
    <source>
        <dbReference type="ARBA" id="ARBA00022989"/>
    </source>
</evidence>
<dbReference type="InterPro" id="IPR001828">
    <property type="entry name" value="ANF_lig-bd_rcpt"/>
</dbReference>
<gene>
    <name evidence="7" type="ORF">SPHA_33258</name>
</gene>
<evidence type="ECO:0000256" key="5">
    <source>
        <dbReference type="SAM" id="MobiDB-lite"/>
    </source>
</evidence>
<proteinExistence type="predicted"/>
<feature type="compositionally biased region" description="Pro residues" evidence="5">
    <location>
        <begin position="87"/>
        <end position="97"/>
    </location>
</feature>
<name>A0A812CBY2_ACAPH</name>
<evidence type="ECO:0000256" key="1">
    <source>
        <dbReference type="ARBA" id="ARBA00004370"/>
    </source>
</evidence>
<dbReference type="EMBL" id="CAHIKZ030001391">
    <property type="protein sequence ID" value="CAE1262492.1"/>
    <property type="molecule type" value="Genomic_DNA"/>
</dbReference>
<organism evidence="7 8">
    <name type="scientific">Acanthosepion pharaonis</name>
    <name type="common">Pharaoh cuttlefish</name>
    <name type="synonym">Sepia pharaonis</name>
    <dbReference type="NCBI Taxonomy" id="158019"/>
    <lineage>
        <taxon>Eukaryota</taxon>
        <taxon>Metazoa</taxon>
        <taxon>Spiralia</taxon>
        <taxon>Lophotrochozoa</taxon>
        <taxon>Mollusca</taxon>
        <taxon>Cephalopoda</taxon>
        <taxon>Coleoidea</taxon>
        <taxon>Decapodiformes</taxon>
        <taxon>Sepiida</taxon>
        <taxon>Sepiina</taxon>
        <taxon>Sepiidae</taxon>
        <taxon>Acanthosepion</taxon>
    </lineage>
</organism>